<reference evidence="2" key="1">
    <citation type="submission" date="2022-06" db="EMBL/GenBank/DDBJ databases">
        <title>Lactococcus from bovine mastitis in China.</title>
        <authorList>
            <person name="Lin Y."/>
            <person name="Han B."/>
        </authorList>
    </citation>
    <scope>NUCLEOTIDE SEQUENCE</scope>
    <source>
        <strain evidence="2">Ningxia-I-26</strain>
    </source>
</reference>
<dbReference type="SUPFAM" id="SSF53850">
    <property type="entry name" value="Periplasmic binding protein-like II"/>
    <property type="match status" value="1"/>
</dbReference>
<sequence length="69" mass="7573">MFGFPKGDLSTIRAKSTVPLGFGPYVFSSYDSGTGVVALDANPHYYKGEPKIKHINFQFMSEADKINAI</sequence>
<proteinExistence type="predicted"/>
<dbReference type="RefSeq" id="WP_279369285.1">
    <property type="nucleotide sequence ID" value="NZ_JAMWFV010000358.1"/>
</dbReference>
<feature type="domain" description="Solute-binding protein family 5" evidence="1">
    <location>
        <begin position="13"/>
        <end position="65"/>
    </location>
</feature>
<feature type="non-terminal residue" evidence="2">
    <location>
        <position position="1"/>
    </location>
</feature>
<comment type="caution">
    <text evidence="2">The sequence shown here is derived from an EMBL/GenBank/DDBJ whole genome shotgun (WGS) entry which is preliminary data.</text>
</comment>
<dbReference type="AlphaFoldDB" id="A0A9X4PEK7"/>
<accession>A0A9X4PEK7</accession>
<feature type="non-terminal residue" evidence="2">
    <location>
        <position position="69"/>
    </location>
</feature>
<dbReference type="Pfam" id="PF00496">
    <property type="entry name" value="SBP_bac_5"/>
    <property type="match status" value="1"/>
</dbReference>
<name>A0A9X4PEK7_9LACT</name>
<evidence type="ECO:0000313" key="3">
    <source>
        <dbReference type="Proteomes" id="UP001153199"/>
    </source>
</evidence>
<evidence type="ECO:0000259" key="1">
    <source>
        <dbReference type="Pfam" id="PF00496"/>
    </source>
</evidence>
<keyword evidence="3" id="KW-1185">Reference proteome</keyword>
<dbReference type="EMBL" id="JAMWFV010000358">
    <property type="protein sequence ID" value="MDG6146512.1"/>
    <property type="molecule type" value="Genomic_DNA"/>
</dbReference>
<evidence type="ECO:0000313" key="2">
    <source>
        <dbReference type="EMBL" id="MDG6146512.1"/>
    </source>
</evidence>
<dbReference type="InterPro" id="IPR000914">
    <property type="entry name" value="SBP_5_dom"/>
</dbReference>
<gene>
    <name evidence="2" type="ORF">NF717_12785</name>
</gene>
<protein>
    <submittedName>
        <fullName evidence="2">ABC transporter substrate-binding protein</fullName>
    </submittedName>
</protein>
<dbReference type="Proteomes" id="UP001153199">
    <property type="component" value="Unassembled WGS sequence"/>
</dbReference>
<dbReference type="Gene3D" id="3.40.190.10">
    <property type="entry name" value="Periplasmic binding protein-like II"/>
    <property type="match status" value="1"/>
</dbReference>
<organism evidence="2 3">
    <name type="scientific">Lactococcus formosensis</name>
    <dbReference type="NCBI Taxonomy" id="1281486"/>
    <lineage>
        <taxon>Bacteria</taxon>
        <taxon>Bacillati</taxon>
        <taxon>Bacillota</taxon>
        <taxon>Bacilli</taxon>
        <taxon>Lactobacillales</taxon>
        <taxon>Streptococcaceae</taxon>
        <taxon>Lactococcus</taxon>
    </lineage>
</organism>